<dbReference type="Gene3D" id="3.40.50.150">
    <property type="entry name" value="Vaccinia Virus protein VP39"/>
    <property type="match status" value="1"/>
</dbReference>
<dbReference type="Gene3D" id="1.10.10.10">
    <property type="entry name" value="Winged helix-like DNA-binding domain superfamily/Winged helix DNA-binding domain"/>
    <property type="match status" value="1"/>
</dbReference>
<evidence type="ECO:0008006" key="8">
    <source>
        <dbReference type="Google" id="ProtNLM"/>
    </source>
</evidence>
<dbReference type="GO" id="GO:0032259">
    <property type="term" value="P:methylation"/>
    <property type="evidence" value="ECO:0000318"/>
    <property type="project" value="GO_Central"/>
</dbReference>
<protein>
    <recommendedName>
        <fullName evidence="8">Caffeic acid 3-O-methyltransferase</fullName>
    </recommendedName>
</protein>
<dbReference type="PROSITE" id="PS51683">
    <property type="entry name" value="SAM_OMT_II"/>
    <property type="match status" value="1"/>
</dbReference>
<dbReference type="EMBL" id="LFYR01000047">
    <property type="protein sequence ID" value="KMZ76350.1"/>
    <property type="molecule type" value="Genomic_DNA"/>
</dbReference>
<keyword evidence="1" id="KW-0489">Methyltransferase</keyword>
<sequence length="372" mass="41309">MSIEKVAEKEIERLSSSSSKARLAMMELSNMVSVPMSLNAIVRLKVPDAMYQSGKNIPLTSSEILSLIKPPPPPTSDPGNLQRLLRLLAAHNVFNETIDDSSTRRYSLTDVGLTLISPSLDSPSFAAYVLQHHQDALFNAWTMLHEAVLDPNVEPFKMVNQGISAYEYYGKNEEVNQLMQKAMWGVSEPFMKMLIGGYDGGFDGVKTLVDVGGSSGICLNMIMNKFHAIKKGINFDLPEVVATAAEAHSFPGITHIGGDMFESIPSGDAIFMKWVLTTWTDEECQTIMNNCYRALPAGGKVIACEPVLPEVSDDSRRSRALLEGDVFVMATYQAKGRERTEMEFKKMGLSCGFLNFRAIYLDHFYTVMEFQK</sequence>
<dbReference type="InterPro" id="IPR036388">
    <property type="entry name" value="WH-like_DNA-bd_sf"/>
</dbReference>
<dbReference type="AlphaFoldDB" id="A0A0K9Q6B3"/>
<dbReference type="OMA" id="CTEPWTW"/>
<gene>
    <name evidence="6" type="ORF">ZOSMA_103G00560</name>
</gene>
<comment type="caution">
    <text evidence="6">The sequence shown here is derived from an EMBL/GenBank/DDBJ whole genome shotgun (WGS) entry which is preliminary data.</text>
</comment>
<keyword evidence="7" id="KW-1185">Reference proteome</keyword>
<evidence type="ECO:0000256" key="3">
    <source>
        <dbReference type="ARBA" id="ARBA00022691"/>
    </source>
</evidence>
<dbReference type="GO" id="GO:0008757">
    <property type="term" value="F:S-adenosylmethionine-dependent methyltransferase activity"/>
    <property type="evidence" value="ECO:0000318"/>
    <property type="project" value="GO_Central"/>
</dbReference>
<dbReference type="InterPro" id="IPR036390">
    <property type="entry name" value="WH_DNA-bd_sf"/>
</dbReference>
<proteinExistence type="predicted"/>
<dbReference type="GO" id="GO:0046983">
    <property type="term" value="F:protein dimerization activity"/>
    <property type="evidence" value="ECO:0007669"/>
    <property type="project" value="InterPro"/>
</dbReference>
<dbReference type="GO" id="GO:0008171">
    <property type="term" value="F:O-methyltransferase activity"/>
    <property type="evidence" value="ECO:0000318"/>
    <property type="project" value="GO_Central"/>
</dbReference>
<evidence type="ECO:0000313" key="6">
    <source>
        <dbReference type="EMBL" id="KMZ76350.1"/>
    </source>
</evidence>
<dbReference type="SUPFAM" id="SSF46785">
    <property type="entry name" value="Winged helix' DNA-binding domain"/>
    <property type="match status" value="1"/>
</dbReference>
<dbReference type="STRING" id="29655.A0A0K9Q6B3"/>
<organism evidence="6 7">
    <name type="scientific">Zostera marina</name>
    <name type="common">Eelgrass</name>
    <dbReference type="NCBI Taxonomy" id="29655"/>
    <lineage>
        <taxon>Eukaryota</taxon>
        <taxon>Viridiplantae</taxon>
        <taxon>Streptophyta</taxon>
        <taxon>Embryophyta</taxon>
        <taxon>Tracheophyta</taxon>
        <taxon>Spermatophyta</taxon>
        <taxon>Magnoliopsida</taxon>
        <taxon>Liliopsida</taxon>
        <taxon>Zosteraceae</taxon>
        <taxon>Zostera</taxon>
    </lineage>
</organism>
<dbReference type="InterPro" id="IPR029063">
    <property type="entry name" value="SAM-dependent_MTases_sf"/>
</dbReference>
<dbReference type="SUPFAM" id="SSF53335">
    <property type="entry name" value="S-adenosyl-L-methionine-dependent methyltransferases"/>
    <property type="match status" value="1"/>
</dbReference>
<evidence type="ECO:0000259" key="5">
    <source>
        <dbReference type="Pfam" id="PF08100"/>
    </source>
</evidence>
<accession>A0A0K9Q6B3</accession>
<feature type="domain" description="O-methyltransferase dimerisation" evidence="5">
    <location>
        <begin position="26"/>
        <end position="116"/>
    </location>
</feature>
<dbReference type="Pfam" id="PF00891">
    <property type="entry name" value="Methyltransf_2"/>
    <property type="match status" value="1"/>
</dbReference>
<dbReference type="OrthoDB" id="1606438at2759"/>
<feature type="domain" description="O-methyltransferase C-terminal" evidence="4">
    <location>
        <begin position="141"/>
        <end position="353"/>
    </location>
</feature>
<name>A0A0K9Q6B3_ZOSMR</name>
<evidence type="ECO:0000313" key="7">
    <source>
        <dbReference type="Proteomes" id="UP000036987"/>
    </source>
</evidence>
<dbReference type="InterPro" id="IPR012967">
    <property type="entry name" value="COMT_dimerisation"/>
</dbReference>
<evidence type="ECO:0000259" key="4">
    <source>
        <dbReference type="Pfam" id="PF00891"/>
    </source>
</evidence>
<evidence type="ECO:0000256" key="1">
    <source>
        <dbReference type="ARBA" id="ARBA00022603"/>
    </source>
</evidence>
<dbReference type="InterPro" id="IPR001077">
    <property type="entry name" value="COMT_C"/>
</dbReference>
<evidence type="ECO:0000256" key="2">
    <source>
        <dbReference type="ARBA" id="ARBA00022679"/>
    </source>
</evidence>
<dbReference type="InterPro" id="IPR016461">
    <property type="entry name" value="COMT-like"/>
</dbReference>
<dbReference type="Pfam" id="PF08100">
    <property type="entry name" value="Dimerisation"/>
    <property type="match status" value="1"/>
</dbReference>
<dbReference type="PIRSF" id="PIRSF005739">
    <property type="entry name" value="O-mtase"/>
    <property type="match status" value="1"/>
</dbReference>
<keyword evidence="3" id="KW-0949">S-adenosyl-L-methionine</keyword>
<keyword evidence="2" id="KW-0808">Transferase</keyword>
<dbReference type="Proteomes" id="UP000036987">
    <property type="component" value="Unassembled WGS sequence"/>
</dbReference>
<reference evidence="7" key="1">
    <citation type="journal article" date="2016" name="Nature">
        <title>The genome of the seagrass Zostera marina reveals angiosperm adaptation to the sea.</title>
        <authorList>
            <person name="Olsen J.L."/>
            <person name="Rouze P."/>
            <person name="Verhelst B."/>
            <person name="Lin Y.-C."/>
            <person name="Bayer T."/>
            <person name="Collen J."/>
            <person name="Dattolo E."/>
            <person name="De Paoli E."/>
            <person name="Dittami S."/>
            <person name="Maumus F."/>
            <person name="Michel G."/>
            <person name="Kersting A."/>
            <person name="Lauritano C."/>
            <person name="Lohaus R."/>
            <person name="Toepel M."/>
            <person name="Tonon T."/>
            <person name="Vanneste K."/>
            <person name="Amirebrahimi M."/>
            <person name="Brakel J."/>
            <person name="Bostroem C."/>
            <person name="Chovatia M."/>
            <person name="Grimwood J."/>
            <person name="Jenkins J.W."/>
            <person name="Jueterbock A."/>
            <person name="Mraz A."/>
            <person name="Stam W.T."/>
            <person name="Tice H."/>
            <person name="Bornberg-Bauer E."/>
            <person name="Green P.J."/>
            <person name="Pearson G.A."/>
            <person name="Procaccini G."/>
            <person name="Duarte C.M."/>
            <person name="Schmutz J."/>
            <person name="Reusch T.B.H."/>
            <person name="Van de Peer Y."/>
        </authorList>
    </citation>
    <scope>NUCLEOTIDE SEQUENCE [LARGE SCALE GENOMIC DNA]</scope>
    <source>
        <strain evidence="7">cv. Finnish</strain>
    </source>
</reference>
<dbReference type="PANTHER" id="PTHR11746">
    <property type="entry name" value="O-METHYLTRANSFERASE"/>
    <property type="match status" value="1"/>
</dbReference>